<name>A0A1M5XEV9_9BACT</name>
<reference evidence="2 3" key="1">
    <citation type="submission" date="2016-11" db="EMBL/GenBank/DDBJ databases">
        <authorList>
            <person name="Jaros S."/>
            <person name="Januszkiewicz K."/>
            <person name="Wedrychowicz H."/>
        </authorList>
    </citation>
    <scope>NUCLEOTIDE SEQUENCE [LARGE SCALE GENOMIC DNA]</scope>
    <source>
        <strain evidence="2 3">DSM 24574</strain>
    </source>
</reference>
<gene>
    <name evidence="2" type="ORF">SAMN04488109_6465</name>
</gene>
<protein>
    <submittedName>
        <fullName evidence="2">Uncharacterized protein</fullName>
    </submittedName>
</protein>
<evidence type="ECO:0000313" key="2">
    <source>
        <dbReference type="EMBL" id="SHH98289.1"/>
    </source>
</evidence>
<accession>A0A1M5XEV9</accession>
<dbReference type="EMBL" id="FQWQ01000006">
    <property type="protein sequence ID" value="SHH98289.1"/>
    <property type="molecule type" value="Genomic_DNA"/>
</dbReference>
<dbReference type="AlphaFoldDB" id="A0A1M5XEV9"/>
<keyword evidence="1" id="KW-0812">Transmembrane</keyword>
<keyword evidence="1" id="KW-1133">Transmembrane helix</keyword>
<feature type="transmembrane region" description="Helical" evidence="1">
    <location>
        <begin position="6"/>
        <end position="33"/>
    </location>
</feature>
<proteinExistence type="predicted"/>
<keyword evidence="1" id="KW-0472">Membrane</keyword>
<sequence>MIVQTIGVSFFLVSMPSFLITDLDFIDAFLLMVKIRKNLITRTP</sequence>
<evidence type="ECO:0000313" key="3">
    <source>
        <dbReference type="Proteomes" id="UP000184212"/>
    </source>
</evidence>
<organism evidence="2 3">
    <name type="scientific">Chryseolinea serpens</name>
    <dbReference type="NCBI Taxonomy" id="947013"/>
    <lineage>
        <taxon>Bacteria</taxon>
        <taxon>Pseudomonadati</taxon>
        <taxon>Bacteroidota</taxon>
        <taxon>Cytophagia</taxon>
        <taxon>Cytophagales</taxon>
        <taxon>Fulvivirgaceae</taxon>
        <taxon>Chryseolinea</taxon>
    </lineage>
</organism>
<evidence type="ECO:0000256" key="1">
    <source>
        <dbReference type="SAM" id="Phobius"/>
    </source>
</evidence>
<dbReference type="Proteomes" id="UP000184212">
    <property type="component" value="Unassembled WGS sequence"/>
</dbReference>
<keyword evidence="3" id="KW-1185">Reference proteome</keyword>